<keyword evidence="2" id="KW-1185">Reference proteome</keyword>
<reference evidence="1 2" key="1">
    <citation type="submission" date="2020-08" db="EMBL/GenBank/DDBJ databases">
        <title>Genomic Encyclopedia of Type Strains, Phase IV (KMG-IV): sequencing the most valuable type-strain genomes for metagenomic binning, comparative biology and taxonomic classification.</title>
        <authorList>
            <person name="Goeker M."/>
        </authorList>
    </citation>
    <scope>NUCLEOTIDE SEQUENCE [LARGE SCALE GENOMIC DNA]</scope>
    <source>
        <strain evidence="1 2">DSM 21769</strain>
    </source>
</reference>
<evidence type="ECO:0000313" key="1">
    <source>
        <dbReference type="EMBL" id="MBB6448248.1"/>
    </source>
</evidence>
<dbReference type="GO" id="GO:0004061">
    <property type="term" value="F:arylformamidase activity"/>
    <property type="evidence" value="ECO:0007669"/>
    <property type="project" value="InterPro"/>
</dbReference>
<dbReference type="InterPro" id="IPR007325">
    <property type="entry name" value="KFase/CYL"/>
</dbReference>
<dbReference type="InterPro" id="IPR037175">
    <property type="entry name" value="KFase_sf"/>
</dbReference>
<dbReference type="AlphaFoldDB" id="A0A841PZP7"/>
<dbReference type="PANTHER" id="PTHR31118">
    <property type="entry name" value="CYCLASE-LIKE PROTEIN 2"/>
    <property type="match status" value="1"/>
</dbReference>
<organism evidence="1 2">
    <name type="scientific">Geomicrobium halophilum</name>
    <dbReference type="NCBI Taxonomy" id="549000"/>
    <lineage>
        <taxon>Bacteria</taxon>
        <taxon>Bacillati</taxon>
        <taxon>Bacillota</taxon>
        <taxon>Bacilli</taxon>
        <taxon>Bacillales</taxon>
        <taxon>Geomicrobium</taxon>
    </lineage>
</organism>
<comment type="caution">
    <text evidence="1">The sequence shown here is derived from an EMBL/GenBank/DDBJ whole genome shotgun (WGS) entry which is preliminary data.</text>
</comment>
<accession>A0A841PZP7</accession>
<dbReference type="EMBL" id="JACHHJ010000001">
    <property type="protein sequence ID" value="MBB6448248.1"/>
    <property type="molecule type" value="Genomic_DNA"/>
</dbReference>
<sequence length="229" mass="25907">MMSNVRLIDLSQEIYNGMPVFPLHQKTFIFPNKTHEEAKKEIGFEFATNNLLINEHGPTHTDATYEFDPNGKTLDEMSLDYFYGPAVCLDLSHVSPDAYITADELERALNHSGQMLDKGDIVLLYTGHYERAYGTDEWLNRYTGLDIEGARWLAEKGVVNIGIDAPAIDNPKDPKFSGHLICRQYEMSNTENLCNLDKIAGKRFLYFGLPLRIREGTGSPIRAVAVFLE</sequence>
<dbReference type="GO" id="GO:0019441">
    <property type="term" value="P:L-tryptophan catabolic process to kynurenine"/>
    <property type="evidence" value="ECO:0007669"/>
    <property type="project" value="InterPro"/>
</dbReference>
<proteinExistence type="predicted"/>
<name>A0A841PZP7_9BACL</name>
<protein>
    <submittedName>
        <fullName evidence="1">Kynurenine formamidase</fullName>
    </submittedName>
</protein>
<dbReference type="SUPFAM" id="SSF102198">
    <property type="entry name" value="Putative cyclase"/>
    <property type="match status" value="1"/>
</dbReference>
<gene>
    <name evidence="1" type="ORF">HNR44_000197</name>
</gene>
<dbReference type="PANTHER" id="PTHR31118:SF12">
    <property type="entry name" value="CYCLASE-LIKE PROTEIN 2"/>
    <property type="match status" value="1"/>
</dbReference>
<dbReference type="RefSeq" id="WP_246406894.1">
    <property type="nucleotide sequence ID" value="NZ_JACHHJ010000001.1"/>
</dbReference>
<dbReference type="Gene3D" id="3.50.30.50">
    <property type="entry name" value="Putative cyclase"/>
    <property type="match status" value="1"/>
</dbReference>
<dbReference type="Proteomes" id="UP000568839">
    <property type="component" value="Unassembled WGS sequence"/>
</dbReference>
<dbReference type="Pfam" id="PF04199">
    <property type="entry name" value="Cyclase"/>
    <property type="match status" value="1"/>
</dbReference>
<evidence type="ECO:0000313" key="2">
    <source>
        <dbReference type="Proteomes" id="UP000568839"/>
    </source>
</evidence>